<evidence type="ECO:0000313" key="9">
    <source>
        <dbReference type="Proteomes" id="UP000708208"/>
    </source>
</evidence>
<evidence type="ECO:0000256" key="5">
    <source>
        <dbReference type="PROSITE-ProRule" id="PRU00042"/>
    </source>
</evidence>
<dbReference type="PROSITE" id="PS50157">
    <property type="entry name" value="ZINC_FINGER_C2H2_2"/>
    <property type="match status" value="6"/>
</dbReference>
<feature type="domain" description="C2H2-type" evidence="7">
    <location>
        <begin position="132"/>
        <end position="159"/>
    </location>
</feature>
<protein>
    <recommendedName>
        <fullName evidence="7">C2H2-type domain-containing protein</fullName>
    </recommendedName>
</protein>
<dbReference type="FunFam" id="3.30.160.60:FF:000624">
    <property type="entry name" value="zinc finger protein 697"/>
    <property type="match status" value="1"/>
</dbReference>
<sequence length="374" mass="42921">MSIPDDLQELLQLPEAPEFFIASGNDDGGNSNNGEEMEKTHVTDNVIIAEEMPTWYQCTVCQKKFRTKAHIWYHEFCGKEGDDKPFKCPECGMGFVSKSHFQQQSCEECGKTFSKKEHLRLHMSLHTDERPFKCKACSKEFKYETNLKRHQLTHNDTSLQVKYTNFGVGRHICSECNRGFQLLKDLQRHELIHSGEKPFACDSCESKFARKDHLERHILSIHKGIKQKSSKERQNTPGGSPGKKKKGATPPPPRPLPHVCKECSRGFKMLKDLQRHELIHSDEKPFACEKKTLRMKIELGRIFYLKSESEIGNAVNLHRDITSAGIQYLLRVNPERGHQYTSLHMDCLSFLTVGKNGLTNAKRTKNNHTILLDL</sequence>
<reference evidence="8" key="1">
    <citation type="submission" date="2021-06" db="EMBL/GenBank/DDBJ databases">
        <authorList>
            <person name="Hodson N. C."/>
            <person name="Mongue J. A."/>
            <person name="Jaron S. K."/>
        </authorList>
    </citation>
    <scope>NUCLEOTIDE SEQUENCE</scope>
</reference>
<evidence type="ECO:0000256" key="2">
    <source>
        <dbReference type="ARBA" id="ARBA00022737"/>
    </source>
</evidence>
<gene>
    <name evidence="8" type="ORF">AFUS01_LOCUS16810</name>
</gene>
<evidence type="ECO:0000256" key="1">
    <source>
        <dbReference type="ARBA" id="ARBA00022723"/>
    </source>
</evidence>
<organism evidence="8 9">
    <name type="scientific">Allacma fusca</name>
    <dbReference type="NCBI Taxonomy" id="39272"/>
    <lineage>
        <taxon>Eukaryota</taxon>
        <taxon>Metazoa</taxon>
        <taxon>Ecdysozoa</taxon>
        <taxon>Arthropoda</taxon>
        <taxon>Hexapoda</taxon>
        <taxon>Collembola</taxon>
        <taxon>Symphypleona</taxon>
        <taxon>Sminthuridae</taxon>
        <taxon>Allacma</taxon>
    </lineage>
</organism>
<proteinExistence type="predicted"/>
<feature type="domain" description="C2H2-type" evidence="7">
    <location>
        <begin position="56"/>
        <end position="85"/>
    </location>
</feature>
<dbReference type="OrthoDB" id="6077919at2759"/>
<accession>A0A8J2NVI3</accession>
<dbReference type="InterPro" id="IPR013087">
    <property type="entry name" value="Znf_C2H2_type"/>
</dbReference>
<keyword evidence="1" id="KW-0479">Metal-binding</keyword>
<dbReference type="GO" id="GO:0008270">
    <property type="term" value="F:zinc ion binding"/>
    <property type="evidence" value="ECO:0007669"/>
    <property type="project" value="UniProtKB-KW"/>
</dbReference>
<feature type="domain" description="C2H2-type" evidence="7">
    <location>
        <begin position="171"/>
        <end position="198"/>
    </location>
</feature>
<dbReference type="PANTHER" id="PTHR24379:SF121">
    <property type="entry name" value="C2H2-TYPE DOMAIN-CONTAINING PROTEIN"/>
    <property type="match status" value="1"/>
</dbReference>
<dbReference type="GO" id="GO:0043565">
    <property type="term" value="F:sequence-specific DNA binding"/>
    <property type="evidence" value="ECO:0007669"/>
    <property type="project" value="UniProtKB-ARBA"/>
</dbReference>
<feature type="region of interest" description="Disordered" evidence="6">
    <location>
        <begin position="222"/>
        <end position="257"/>
    </location>
</feature>
<name>A0A8J2NVI3_9HEXA</name>
<evidence type="ECO:0000313" key="8">
    <source>
        <dbReference type="EMBL" id="CAG7727998.1"/>
    </source>
</evidence>
<keyword evidence="9" id="KW-1185">Reference proteome</keyword>
<dbReference type="FunFam" id="3.30.160.60:FF:000065">
    <property type="entry name" value="B-cell CLL/lymphoma 6, member B"/>
    <property type="match status" value="1"/>
</dbReference>
<dbReference type="AlphaFoldDB" id="A0A8J2NVI3"/>
<keyword evidence="4" id="KW-0862">Zinc</keyword>
<evidence type="ECO:0000256" key="3">
    <source>
        <dbReference type="ARBA" id="ARBA00022771"/>
    </source>
</evidence>
<dbReference type="Pfam" id="PF00096">
    <property type="entry name" value="zf-C2H2"/>
    <property type="match status" value="3"/>
</dbReference>
<keyword evidence="2" id="KW-0677">Repeat</keyword>
<dbReference type="FunFam" id="3.30.160.60:FF:001732">
    <property type="entry name" value="Zgc:162936"/>
    <property type="match status" value="1"/>
</dbReference>
<dbReference type="Pfam" id="PF13912">
    <property type="entry name" value="zf-C2H2_6"/>
    <property type="match status" value="2"/>
</dbReference>
<evidence type="ECO:0000256" key="4">
    <source>
        <dbReference type="ARBA" id="ARBA00022833"/>
    </source>
</evidence>
<keyword evidence="3 5" id="KW-0863">Zinc-finger</keyword>
<dbReference type="PROSITE" id="PS00028">
    <property type="entry name" value="ZINC_FINGER_C2H2_1"/>
    <property type="match status" value="5"/>
</dbReference>
<feature type="domain" description="C2H2-type" evidence="7">
    <location>
        <begin position="199"/>
        <end position="227"/>
    </location>
</feature>
<dbReference type="Proteomes" id="UP000708208">
    <property type="component" value="Unassembled WGS sequence"/>
</dbReference>
<dbReference type="GO" id="GO:0045893">
    <property type="term" value="P:positive regulation of DNA-templated transcription"/>
    <property type="evidence" value="ECO:0007669"/>
    <property type="project" value="UniProtKB-ARBA"/>
</dbReference>
<feature type="domain" description="C2H2-type" evidence="7">
    <location>
        <begin position="258"/>
        <end position="285"/>
    </location>
</feature>
<feature type="domain" description="C2H2-type" evidence="7">
    <location>
        <begin position="104"/>
        <end position="131"/>
    </location>
</feature>
<evidence type="ECO:0000256" key="6">
    <source>
        <dbReference type="SAM" id="MobiDB-lite"/>
    </source>
</evidence>
<comment type="caution">
    <text evidence="8">The sequence shown here is derived from an EMBL/GenBank/DDBJ whole genome shotgun (WGS) entry which is preliminary data.</text>
</comment>
<dbReference type="PANTHER" id="PTHR24379">
    <property type="entry name" value="KRAB AND ZINC FINGER DOMAIN-CONTAINING"/>
    <property type="match status" value="1"/>
</dbReference>
<dbReference type="EMBL" id="CAJVCH010156694">
    <property type="protein sequence ID" value="CAG7727998.1"/>
    <property type="molecule type" value="Genomic_DNA"/>
</dbReference>
<dbReference type="GO" id="GO:0005694">
    <property type="term" value="C:chromosome"/>
    <property type="evidence" value="ECO:0007669"/>
    <property type="project" value="UniProtKB-ARBA"/>
</dbReference>
<evidence type="ECO:0000259" key="7">
    <source>
        <dbReference type="PROSITE" id="PS50157"/>
    </source>
</evidence>
<dbReference type="SMART" id="SM00355">
    <property type="entry name" value="ZnF_C2H2"/>
    <property type="match status" value="6"/>
</dbReference>